<evidence type="ECO:0000256" key="4">
    <source>
        <dbReference type="ARBA" id="ARBA00023027"/>
    </source>
</evidence>
<dbReference type="RefSeq" id="WP_249103698.1">
    <property type="nucleotide sequence ID" value="NZ_JAMAST010000026.1"/>
</dbReference>
<comment type="pathway">
    <text evidence="1">Porphyrin-containing compound metabolism; siroheme biosynthesis; sirohydrochlorin from precorrin-2: step 1/1.</text>
</comment>
<keyword evidence="9" id="KW-1185">Reference proteome</keyword>
<evidence type="ECO:0000313" key="8">
    <source>
        <dbReference type="EMBL" id="MCL1632895.1"/>
    </source>
</evidence>
<dbReference type="Pfam" id="PF13241">
    <property type="entry name" value="NAD_binding_7"/>
    <property type="match status" value="1"/>
</dbReference>
<organism evidence="8 9">
    <name type="scientific">Sporolactobacillus mangiferae</name>
    <dbReference type="NCBI Taxonomy" id="2940498"/>
    <lineage>
        <taxon>Bacteria</taxon>
        <taxon>Bacillati</taxon>
        <taxon>Bacillota</taxon>
        <taxon>Bacilli</taxon>
        <taxon>Bacillales</taxon>
        <taxon>Sporolactobacillaceae</taxon>
        <taxon>Sporolactobacillus</taxon>
    </lineage>
</organism>
<accession>A0ABT0MDF3</accession>
<dbReference type="EMBL" id="JAMAST010000026">
    <property type="protein sequence ID" value="MCL1632895.1"/>
    <property type="molecule type" value="Genomic_DNA"/>
</dbReference>
<dbReference type="SUPFAM" id="SSF75615">
    <property type="entry name" value="Siroheme synthase middle domains-like"/>
    <property type="match status" value="1"/>
</dbReference>
<proteinExistence type="predicted"/>
<gene>
    <name evidence="8" type="ORF">M3N64_13285</name>
</gene>
<evidence type="ECO:0000313" key="9">
    <source>
        <dbReference type="Proteomes" id="UP001203004"/>
    </source>
</evidence>
<name>A0ABT0MDF3_9BACL</name>
<keyword evidence="4" id="KW-0520">NAD</keyword>
<dbReference type="Gene3D" id="1.10.8.610">
    <property type="entry name" value="SirC, precorrin-2 dehydrogenase, C-terminal helical domain-like"/>
    <property type="match status" value="1"/>
</dbReference>
<evidence type="ECO:0000256" key="3">
    <source>
        <dbReference type="ARBA" id="ARBA00023002"/>
    </source>
</evidence>
<evidence type="ECO:0000256" key="6">
    <source>
        <dbReference type="ARBA" id="ARBA00047561"/>
    </source>
</evidence>
<reference evidence="8 9" key="1">
    <citation type="submission" date="2022-05" db="EMBL/GenBank/DDBJ databases">
        <title>Sporolactobacillus sp nov CPB3-1, isolated from tree bark (Mangifera indica L.).</title>
        <authorList>
            <person name="Phuengjayaem S."/>
            <person name="Tanasupawat S."/>
        </authorList>
    </citation>
    <scope>NUCLEOTIDE SEQUENCE [LARGE SCALE GENOMIC DNA]</scope>
    <source>
        <strain evidence="8 9">CPB3-1</strain>
    </source>
</reference>
<keyword evidence="3" id="KW-0560">Oxidoreductase</keyword>
<dbReference type="InterPro" id="IPR006367">
    <property type="entry name" value="Sirohaem_synthase_N"/>
</dbReference>
<protein>
    <recommendedName>
        <fullName evidence="2">precorrin-2 dehydrogenase</fullName>
        <ecNumber evidence="2">1.3.1.76</ecNumber>
    </recommendedName>
</protein>
<evidence type="ECO:0000256" key="5">
    <source>
        <dbReference type="ARBA" id="ARBA00023244"/>
    </source>
</evidence>
<dbReference type="PANTHER" id="PTHR35330:SF1">
    <property type="entry name" value="SIROHEME BIOSYNTHESIS PROTEIN MET8"/>
    <property type="match status" value="1"/>
</dbReference>
<evidence type="ECO:0000256" key="1">
    <source>
        <dbReference type="ARBA" id="ARBA00005010"/>
    </source>
</evidence>
<keyword evidence="5" id="KW-0627">Porphyrin biosynthesis</keyword>
<dbReference type="EC" id="1.3.1.76" evidence="2"/>
<dbReference type="InterPro" id="IPR028281">
    <property type="entry name" value="Sirohaem_synthase_central"/>
</dbReference>
<dbReference type="Pfam" id="PF22440">
    <property type="entry name" value="SirC_C"/>
    <property type="match status" value="1"/>
</dbReference>
<comment type="catalytic activity">
    <reaction evidence="6">
        <text>precorrin-2 + NAD(+) = sirohydrochlorin + NADH + 2 H(+)</text>
        <dbReference type="Rhea" id="RHEA:15613"/>
        <dbReference type="ChEBI" id="CHEBI:15378"/>
        <dbReference type="ChEBI" id="CHEBI:57540"/>
        <dbReference type="ChEBI" id="CHEBI:57945"/>
        <dbReference type="ChEBI" id="CHEBI:58351"/>
        <dbReference type="ChEBI" id="CHEBI:58827"/>
        <dbReference type="EC" id="1.3.1.76"/>
    </reaction>
</comment>
<dbReference type="InterPro" id="IPR042518">
    <property type="entry name" value="SirC_C"/>
</dbReference>
<dbReference type="NCBIfam" id="TIGR01470">
    <property type="entry name" value="cysG_Nterm"/>
    <property type="match status" value="1"/>
</dbReference>
<dbReference type="InterPro" id="IPR036291">
    <property type="entry name" value="NAD(P)-bd_dom_sf"/>
</dbReference>
<evidence type="ECO:0000256" key="2">
    <source>
        <dbReference type="ARBA" id="ARBA00012400"/>
    </source>
</evidence>
<dbReference type="Proteomes" id="UP001203004">
    <property type="component" value="Unassembled WGS sequence"/>
</dbReference>
<dbReference type="InterPro" id="IPR028161">
    <property type="entry name" value="Met8-like"/>
</dbReference>
<dbReference type="Pfam" id="PF14824">
    <property type="entry name" value="Sirohm_synth_M"/>
    <property type="match status" value="1"/>
</dbReference>
<dbReference type="PANTHER" id="PTHR35330">
    <property type="entry name" value="SIROHEME BIOSYNTHESIS PROTEIN MET8"/>
    <property type="match status" value="1"/>
</dbReference>
<evidence type="ECO:0000259" key="7">
    <source>
        <dbReference type="Pfam" id="PF14824"/>
    </source>
</evidence>
<comment type="caution">
    <text evidence="8">The sequence shown here is derived from an EMBL/GenBank/DDBJ whole genome shotgun (WGS) entry which is preliminary data.</text>
</comment>
<dbReference type="Gene3D" id="3.40.50.720">
    <property type="entry name" value="NAD(P)-binding Rossmann-like Domain"/>
    <property type="match status" value="1"/>
</dbReference>
<dbReference type="SUPFAM" id="SSF51735">
    <property type="entry name" value="NAD(P)-binding Rossmann-fold domains"/>
    <property type="match status" value="1"/>
</dbReference>
<sequence>MIDYPLILNLEHRNVLVVGGGRVATRRVPSLIDSGAEITVVSEEASKQIQAWAKQGCITWGKRRWERKDSDGPFLIIAATDDERVNEKIAACAQPNQLVCVSGHAQSGNVSVPAVMRRGRLTVAVSTGGASPYFAGQLRDAIDRNLEGDYGAYMDFLFLVRRQVLSKKMSRAQKMACLKQALNPKYLDQSEQQKFMNHLTYA</sequence>
<feature type="domain" description="Siroheme synthase central" evidence="7">
    <location>
        <begin position="118"/>
        <end position="144"/>
    </location>
</feature>